<evidence type="ECO:0000256" key="1">
    <source>
        <dbReference type="ARBA" id="ARBA00004496"/>
    </source>
</evidence>
<dbReference type="EMBL" id="JARGDH010000005">
    <property type="protein sequence ID" value="KAL0266479.1"/>
    <property type="molecule type" value="Genomic_DNA"/>
</dbReference>
<name>A0AAW2H9S5_9NEOP</name>
<proteinExistence type="inferred from homology"/>
<dbReference type="PANTHER" id="PTHR12356:SF3">
    <property type="entry name" value="NUCLEAR MIGRATION PROTEIN NUDC"/>
    <property type="match status" value="1"/>
</dbReference>
<dbReference type="GO" id="GO:0005737">
    <property type="term" value="C:cytoplasm"/>
    <property type="evidence" value="ECO:0007669"/>
    <property type="project" value="UniProtKB-SubCell"/>
</dbReference>
<comment type="subcellular location">
    <subcellularLocation>
        <location evidence="1">Cytoplasm</location>
    </subcellularLocation>
</comment>
<accession>A0AAW2H9S5</accession>
<protein>
    <recommendedName>
        <fullName evidence="3">Nuclear migration protein nudC</fullName>
    </recommendedName>
    <alternativeName>
        <fullName evidence="5">Nuclear distribution protein C homolog</fullName>
    </alternativeName>
</protein>
<dbReference type="InterPro" id="IPR008978">
    <property type="entry name" value="HSP20-like_chaperone"/>
</dbReference>
<dbReference type="GO" id="GO:0006457">
    <property type="term" value="P:protein folding"/>
    <property type="evidence" value="ECO:0007669"/>
    <property type="project" value="TreeGrafter"/>
</dbReference>
<evidence type="ECO:0000256" key="3">
    <source>
        <dbReference type="ARBA" id="ARBA00017641"/>
    </source>
</evidence>
<comment type="similarity">
    <text evidence="2">Belongs to the nudC family.</text>
</comment>
<organism evidence="7">
    <name type="scientific">Menopon gallinae</name>
    <name type="common">poultry shaft louse</name>
    <dbReference type="NCBI Taxonomy" id="328185"/>
    <lineage>
        <taxon>Eukaryota</taxon>
        <taxon>Metazoa</taxon>
        <taxon>Ecdysozoa</taxon>
        <taxon>Arthropoda</taxon>
        <taxon>Hexapoda</taxon>
        <taxon>Insecta</taxon>
        <taxon>Pterygota</taxon>
        <taxon>Neoptera</taxon>
        <taxon>Paraneoptera</taxon>
        <taxon>Psocodea</taxon>
        <taxon>Troctomorpha</taxon>
        <taxon>Phthiraptera</taxon>
        <taxon>Amblycera</taxon>
        <taxon>Menoponidae</taxon>
        <taxon>Menopon</taxon>
    </lineage>
</organism>
<dbReference type="InterPro" id="IPR007052">
    <property type="entry name" value="CS_dom"/>
</dbReference>
<dbReference type="Gene3D" id="2.60.40.790">
    <property type="match status" value="1"/>
</dbReference>
<dbReference type="FunFam" id="2.60.40.790:FF:000001">
    <property type="entry name" value="Nuclear migration protein nudC"/>
    <property type="match status" value="1"/>
</dbReference>
<evidence type="ECO:0000256" key="4">
    <source>
        <dbReference type="ARBA" id="ARBA00022490"/>
    </source>
</evidence>
<dbReference type="AlphaFoldDB" id="A0AAW2H9S5"/>
<dbReference type="Pfam" id="PF04969">
    <property type="entry name" value="CS"/>
    <property type="match status" value="1"/>
</dbReference>
<evidence type="ECO:0000256" key="2">
    <source>
        <dbReference type="ARBA" id="ARBA00010513"/>
    </source>
</evidence>
<dbReference type="PANTHER" id="PTHR12356">
    <property type="entry name" value="NUCLEAR MOVEMENT PROTEIN NUDC"/>
    <property type="match status" value="1"/>
</dbReference>
<dbReference type="GO" id="GO:0051082">
    <property type="term" value="F:unfolded protein binding"/>
    <property type="evidence" value="ECO:0007669"/>
    <property type="project" value="TreeGrafter"/>
</dbReference>
<dbReference type="InterPro" id="IPR037898">
    <property type="entry name" value="NudC_fam"/>
</dbReference>
<dbReference type="PROSITE" id="PS51203">
    <property type="entry name" value="CS"/>
    <property type="match status" value="1"/>
</dbReference>
<comment type="caution">
    <text evidence="7">The sequence shown here is derived from an EMBL/GenBank/DDBJ whole genome shotgun (WGS) entry which is preliminary data.</text>
</comment>
<feature type="domain" description="CS" evidence="6">
    <location>
        <begin position="3"/>
        <end position="89"/>
    </location>
</feature>
<reference evidence="7" key="1">
    <citation type="journal article" date="2024" name="Gigascience">
        <title>Chromosome-level genome of the poultry shaft louse Menopon gallinae provides insight into the host-switching and adaptive evolution of parasitic lice.</title>
        <authorList>
            <person name="Xu Y."/>
            <person name="Ma L."/>
            <person name="Liu S."/>
            <person name="Liang Y."/>
            <person name="Liu Q."/>
            <person name="He Z."/>
            <person name="Tian L."/>
            <person name="Duan Y."/>
            <person name="Cai W."/>
            <person name="Li H."/>
            <person name="Song F."/>
        </authorList>
    </citation>
    <scope>NUCLEOTIDE SEQUENCE</scope>
    <source>
        <strain evidence="7">Cailab_2023a</strain>
    </source>
</reference>
<sequence>MVITCAEFRVPQGIRVPLKVNFPVRSRDIIVEMQKKHLKVGLRGHPPIIDGELYKEIKLEESTWVLQDSKSLLINLEKIKKMEWWSRLVMTDPEISTKKINPAPTKLSELDGETRGLVEKMMPRSKKFSRNLWNSIPKWISQSVNSAKCDWLIEARVRHR</sequence>
<evidence type="ECO:0000259" key="6">
    <source>
        <dbReference type="PROSITE" id="PS51203"/>
    </source>
</evidence>
<evidence type="ECO:0000256" key="5">
    <source>
        <dbReference type="ARBA" id="ARBA00030427"/>
    </source>
</evidence>
<gene>
    <name evidence="7" type="ORF">PYX00_008998</name>
</gene>
<dbReference type="SUPFAM" id="SSF49764">
    <property type="entry name" value="HSP20-like chaperones"/>
    <property type="match status" value="1"/>
</dbReference>
<keyword evidence="4" id="KW-0963">Cytoplasm</keyword>
<evidence type="ECO:0000313" key="7">
    <source>
        <dbReference type="EMBL" id="KAL0266479.1"/>
    </source>
</evidence>